<reference evidence="2 3" key="1">
    <citation type="journal article" date="2024" name="Front. Microbiol.">
        <title>Pangenomic and biochemical analyses of Helcococcus ovis reveal widespread tetracycline resistance and a novel bacterial species, Helcococcus bovis.</title>
        <authorList>
            <person name="Cunha F."/>
            <person name="Zhai Y."/>
            <person name="Casaro S."/>
            <person name="Jones K.L."/>
            <person name="Hernandez M."/>
            <person name="Bisinotto R.S."/>
            <person name="Kariyawasam S."/>
            <person name="Brown M.B."/>
            <person name="Phillips A."/>
            <person name="Jeong K.C."/>
            <person name="Galvao K.N."/>
        </authorList>
    </citation>
    <scope>NUCLEOTIDE SEQUENCE [LARGE SCALE GENOMIC DNA]</scope>
    <source>
        <strain evidence="2 3">KG197</strain>
    </source>
</reference>
<dbReference type="Pfam" id="PF00079">
    <property type="entry name" value="Serpin"/>
    <property type="match status" value="1"/>
</dbReference>
<keyword evidence="3" id="KW-1185">Reference proteome</keyword>
<dbReference type="Gene3D" id="3.30.497.10">
    <property type="entry name" value="Antithrombin, subunit I, domain 2"/>
    <property type="match status" value="1"/>
</dbReference>
<dbReference type="RefSeq" id="WP_408126978.1">
    <property type="nucleotide sequence ID" value="NZ_JBFNFH010000024.1"/>
</dbReference>
<dbReference type="SUPFAM" id="SSF56574">
    <property type="entry name" value="Serpins"/>
    <property type="match status" value="1"/>
</dbReference>
<evidence type="ECO:0000313" key="3">
    <source>
        <dbReference type="Proteomes" id="UP001629536"/>
    </source>
</evidence>
<evidence type="ECO:0000313" key="2">
    <source>
        <dbReference type="EMBL" id="MFM1525604.1"/>
    </source>
</evidence>
<dbReference type="Proteomes" id="UP001629536">
    <property type="component" value="Unassembled WGS sequence"/>
</dbReference>
<proteinExistence type="predicted"/>
<dbReference type="InterPro" id="IPR023796">
    <property type="entry name" value="Serpin_dom"/>
</dbReference>
<dbReference type="InterPro" id="IPR042178">
    <property type="entry name" value="Serpin_sf_1"/>
</dbReference>
<feature type="domain" description="Serpin" evidence="1">
    <location>
        <begin position="62"/>
        <end position="150"/>
    </location>
</feature>
<evidence type="ECO:0000259" key="1">
    <source>
        <dbReference type="Pfam" id="PF00079"/>
    </source>
</evidence>
<protein>
    <submittedName>
        <fullName evidence="2">Serpin family protein</fullName>
    </submittedName>
</protein>
<sequence>MKKWIKLGVLSLLILTITTCSIFGIGYNSLINSPSKVEHKKNYFKDKLSNEWNNKEFLSGLRNYSFNLSRELLASSNDENVVFSPLSLHYAMSNLYNGGNDKSKSEILKFLDQNGEKLNENNSNLLAFTLNSFNDEGIFDTNNSVCGKKNLIKMIIKILNLNYLMAQK</sequence>
<dbReference type="EMBL" id="JBFNFH010000024">
    <property type="protein sequence ID" value="MFM1525604.1"/>
    <property type="molecule type" value="Genomic_DNA"/>
</dbReference>
<dbReference type="InterPro" id="IPR036186">
    <property type="entry name" value="Serpin_sf"/>
</dbReference>
<name>A0ABW9F8K9_9FIRM</name>
<organism evidence="2 3">
    <name type="scientific">Helcococcus bovis</name>
    <dbReference type="NCBI Taxonomy" id="3153252"/>
    <lineage>
        <taxon>Bacteria</taxon>
        <taxon>Bacillati</taxon>
        <taxon>Bacillota</taxon>
        <taxon>Tissierellia</taxon>
        <taxon>Tissierellales</taxon>
        <taxon>Peptoniphilaceae</taxon>
        <taxon>Helcococcus</taxon>
    </lineage>
</organism>
<gene>
    <name evidence="2" type="ORF">ABGF40_08020</name>
</gene>
<comment type="caution">
    <text evidence="2">The sequence shown here is derived from an EMBL/GenBank/DDBJ whole genome shotgun (WGS) entry which is preliminary data.</text>
</comment>
<accession>A0ABW9F8K9</accession>